<evidence type="ECO:0000313" key="8">
    <source>
        <dbReference type="Proteomes" id="UP000064967"/>
    </source>
</evidence>
<dbReference type="InterPro" id="IPR009061">
    <property type="entry name" value="DNA-bd_dom_put_sf"/>
</dbReference>
<protein>
    <submittedName>
        <fullName evidence="7">Heavy metal resistance transcriptional regulator HmrR</fullName>
    </submittedName>
</protein>
<dbReference type="PROSITE" id="PS50937">
    <property type="entry name" value="HTH_MERR_2"/>
    <property type="match status" value="1"/>
</dbReference>
<dbReference type="Pfam" id="PF13411">
    <property type="entry name" value="MerR_1"/>
    <property type="match status" value="1"/>
</dbReference>
<dbReference type="EMBL" id="CP012333">
    <property type="protein sequence ID" value="AKU95719.1"/>
    <property type="molecule type" value="Genomic_DNA"/>
</dbReference>
<keyword evidence="2" id="KW-0805">Transcription regulation</keyword>
<keyword evidence="3" id="KW-0238">DNA-binding</keyword>
<dbReference type="PANTHER" id="PTHR30204">
    <property type="entry name" value="REDOX-CYCLING DRUG-SENSING TRANSCRIPTIONAL ACTIVATOR SOXR"/>
    <property type="match status" value="1"/>
</dbReference>
<dbReference type="Proteomes" id="UP000064967">
    <property type="component" value="Chromosome"/>
</dbReference>
<evidence type="ECO:0000256" key="3">
    <source>
        <dbReference type="ARBA" id="ARBA00023125"/>
    </source>
</evidence>
<dbReference type="SUPFAM" id="SSF46955">
    <property type="entry name" value="Putative DNA-binding domain"/>
    <property type="match status" value="1"/>
</dbReference>
<gene>
    <name evidence="7" type="ORF">AKJ09_02383</name>
</gene>
<dbReference type="GO" id="GO:0003700">
    <property type="term" value="F:DNA-binding transcription factor activity"/>
    <property type="evidence" value="ECO:0007669"/>
    <property type="project" value="InterPro"/>
</dbReference>
<dbReference type="InterPro" id="IPR047057">
    <property type="entry name" value="MerR_fam"/>
</dbReference>
<name>A0A0K1PRJ1_9BACT</name>
<keyword evidence="4" id="KW-0804">Transcription</keyword>
<dbReference type="AlphaFoldDB" id="A0A0K1PRJ1"/>
<dbReference type="RefSeq" id="WP_146647115.1">
    <property type="nucleotide sequence ID" value="NZ_CP012333.1"/>
</dbReference>
<evidence type="ECO:0000313" key="7">
    <source>
        <dbReference type="EMBL" id="AKU95719.1"/>
    </source>
</evidence>
<organism evidence="7 8">
    <name type="scientific">Labilithrix luteola</name>
    <dbReference type="NCBI Taxonomy" id="1391654"/>
    <lineage>
        <taxon>Bacteria</taxon>
        <taxon>Pseudomonadati</taxon>
        <taxon>Myxococcota</taxon>
        <taxon>Polyangia</taxon>
        <taxon>Polyangiales</taxon>
        <taxon>Labilitrichaceae</taxon>
        <taxon>Labilithrix</taxon>
    </lineage>
</organism>
<proteinExistence type="predicted"/>
<sequence>MDTSTPLSIGALAKRAGVSVQAVRYYERLGLMPQPRRASGEYRKYDETAVARLRFIRRAADLGFTLAETKDLLSLRARPGAPCKSVRARAREKLAAIEHKLAELEDLRRAVAALVDVCGGDTAVEHCSILAALSEPQVTQTDEERSPSWPTRRSKVPPPRVSRASRRANGA</sequence>
<evidence type="ECO:0000256" key="5">
    <source>
        <dbReference type="SAM" id="MobiDB-lite"/>
    </source>
</evidence>
<feature type="region of interest" description="Disordered" evidence="5">
    <location>
        <begin position="136"/>
        <end position="171"/>
    </location>
</feature>
<evidence type="ECO:0000256" key="4">
    <source>
        <dbReference type="ARBA" id="ARBA00023163"/>
    </source>
</evidence>
<accession>A0A0K1PRJ1</accession>
<keyword evidence="8" id="KW-1185">Reference proteome</keyword>
<reference evidence="7 8" key="1">
    <citation type="submission" date="2015-08" db="EMBL/GenBank/DDBJ databases">
        <authorList>
            <person name="Babu N.S."/>
            <person name="Beckwith C.J."/>
            <person name="Beseler K.G."/>
            <person name="Brison A."/>
            <person name="Carone J.V."/>
            <person name="Caskin T.P."/>
            <person name="Diamond M."/>
            <person name="Durham M.E."/>
            <person name="Foxe J.M."/>
            <person name="Go M."/>
            <person name="Henderson B.A."/>
            <person name="Jones I.B."/>
            <person name="McGettigan J.A."/>
            <person name="Micheletti S.J."/>
            <person name="Nasrallah M.E."/>
            <person name="Ortiz D."/>
            <person name="Piller C.R."/>
            <person name="Privatt S.R."/>
            <person name="Schneider S.L."/>
            <person name="Sharp S."/>
            <person name="Smith T.C."/>
            <person name="Stanton J.D."/>
            <person name="Ullery H.E."/>
            <person name="Wilson R.J."/>
            <person name="Serrano M.G."/>
            <person name="Buck G."/>
            <person name="Lee V."/>
            <person name="Wang Y."/>
            <person name="Carvalho R."/>
            <person name="Voegtly L."/>
            <person name="Shi R."/>
            <person name="Duckworth R."/>
            <person name="Johnson A."/>
            <person name="Loviza R."/>
            <person name="Walstead R."/>
            <person name="Shah Z."/>
            <person name="Kiflezghi M."/>
            <person name="Wade K."/>
            <person name="Ball S.L."/>
            <person name="Bradley K.W."/>
            <person name="Asai D.J."/>
            <person name="Bowman C.A."/>
            <person name="Russell D.A."/>
            <person name="Pope W.H."/>
            <person name="Jacobs-Sera D."/>
            <person name="Hendrix R.W."/>
            <person name="Hatfull G.F."/>
        </authorList>
    </citation>
    <scope>NUCLEOTIDE SEQUENCE [LARGE SCALE GENOMIC DNA]</scope>
    <source>
        <strain evidence="7 8">DSM 27648</strain>
    </source>
</reference>
<evidence type="ECO:0000256" key="2">
    <source>
        <dbReference type="ARBA" id="ARBA00023015"/>
    </source>
</evidence>
<dbReference type="GO" id="GO:0003677">
    <property type="term" value="F:DNA binding"/>
    <property type="evidence" value="ECO:0007669"/>
    <property type="project" value="UniProtKB-KW"/>
</dbReference>
<dbReference type="OrthoDB" id="9811000at2"/>
<dbReference type="InterPro" id="IPR000551">
    <property type="entry name" value="MerR-type_HTH_dom"/>
</dbReference>
<dbReference type="PRINTS" id="PR00040">
    <property type="entry name" value="HTHMERR"/>
</dbReference>
<evidence type="ECO:0000259" key="6">
    <source>
        <dbReference type="PROSITE" id="PS50937"/>
    </source>
</evidence>
<dbReference type="Gene3D" id="1.10.1660.10">
    <property type="match status" value="1"/>
</dbReference>
<keyword evidence="1" id="KW-0678">Repressor</keyword>
<dbReference type="KEGG" id="llu:AKJ09_02383"/>
<feature type="domain" description="HTH merR-type" evidence="6">
    <location>
        <begin position="6"/>
        <end position="75"/>
    </location>
</feature>
<dbReference type="CDD" id="cd04770">
    <property type="entry name" value="HTH_HMRTR"/>
    <property type="match status" value="1"/>
</dbReference>
<evidence type="ECO:0000256" key="1">
    <source>
        <dbReference type="ARBA" id="ARBA00022491"/>
    </source>
</evidence>
<dbReference type="PANTHER" id="PTHR30204:SF69">
    <property type="entry name" value="MERR-FAMILY TRANSCRIPTIONAL REGULATOR"/>
    <property type="match status" value="1"/>
</dbReference>
<dbReference type="STRING" id="1391654.AKJ09_02383"/>
<dbReference type="PROSITE" id="PS00552">
    <property type="entry name" value="HTH_MERR_1"/>
    <property type="match status" value="1"/>
</dbReference>
<dbReference type="SMART" id="SM00422">
    <property type="entry name" value="HTH_MERR"/>
    <property type="match status" value="1"/>
</dbReference>